<reference evidence="8" key="1">
    <citation type="journal article" date="2019" name="Int. J. Syst. Evol. Microbiol.">
        <title>The Global Catalogue of Microorganisms (GCM) 10K type strain sequencing project: providing services to taxonomists for standard genome sequencing and annotation.</title>
        <authorList>
            <consortium name="The Broad Institute Genomics Platform"/>
            <consortium name="The Broad Institute Genome Sequencing Center for Infectious Disease"/>
            <person name="Wu L."/>
            <person name="Ma J."/>
        </authorList>
    </citation>
    <scope>NUCLEOTIDE SEQUENCE [LARGE SCALE GENOMIC DNA]</scope>
    <source>
        <strain evidence="8">JCM 9092</strain>
    </source>
</reference>
<evidence type="ECO:0000256" key="1">
    <source>
        <dbReference type="ARBA" id="ARBA00022598"/>
    </source>
</evidence>
<dbReference type="EC" id="6.3.2.2" evidence="5"/>
<keyword evidence="2 5" id="KW-0547">Nucleotide-binding</keyword>
<keyword evidence="8" id="KW-1185">Reference proteome</keyword>
<name>A0ABP6MH39_9ACTN</name>
<comment type="similarity">
    <text evidence="5">Belongs to the glutamate--cysteine ligase type 2 family. YbdK subfamily.</text>
</comment>
<evidence type="ECO:0000313" key="7">
    <source>
        <dbReference type="EMBL" id="GAA3113497.1"/>
    </source>
</evidence>
<feature type="compositionally biased region" description="Basic and acidic residues" evidence="6">
    <location>
        <begin position="1"/>
        <end position="11"/>
    </location>
</feature>
<keyword evidence="1 5" id="KW-0436">Ligase</keyword>
<dbReference type="EMBL" id="BAAAUG010000069">
    <property type="protein sequence ID" value="GAA3113497.1"/>
    <property type="molecule type" value="Genomic_DNA"/>
</dbReference>
<keyword evidence="3 5" id="KW-0067">ATP-binding</keyword>
<dbReference type="SUPFAM" id="SSF55931">
    <property type="entry name" value="Glutamine synthetase/guanido kinase"/>
    <property type="match status" value="1"/>
</dbReference>
<dbReference type="RefSeq" id="WP_344522322.1">
    <property type="nucleotide sequence ID" value="NZ_BAAAUG010000069.1"/>
</dbReference>
<dbReference type="NCBIfam" id="TIGR02050">
    <property type="entry name" value="gshA_cyan_rel"/>
    <property type="match status" value="1"/>
</dbReference>
<gene>
    <name evidence="7" type="ORF">GCM10010449_39650</name>
</gene>
<evidence type="ECO:0000256" key="6">
    <source>
        <dbReference type="SAM" id="MobiDB-lite"/>
    </source>
</evidence>
<feature type="region of interest" description="Disordered" evidence="6">
    <location>
        <begin position="1"/>
        <end position="24"/>
    </location>
</feature>
<evidence type="ECO:0000256" key="2">
    <source>
        <dbReference type="ARBA" id="ARBA00022741"/>
    </source>
</evidence>
<organism evidence="7 8">
    <name type="scientific">Streptomyces rectiviolaceus</name>
    <dbReference type="NCBI Taxonomy" id="332591"/>
    <lineage>
        <taxon>Bacteria</taxon>
        <taxon>Bacillati</taxon>
        <taxon>Actinomycetota</taxon>
        <taxon>Actinomycetes</taxon>
        <taxon>Kitasatosporales</taxon>
        <taxon>Streptomycetaceae</taxon>
        <taxon>Streptomyces</taxon>
    </lineage>
</organism>
<dbReference type="PANTHER" id="PTHR36510">
    <property type="entry name" value="GLUTAMATE--CYSTEINE LIGASE 2-RELATED"/>
    <property type="match status" value="1"/>
</dbReference>
<comment type="caution">
    <text evidence="7">The sequence shown here is derived from an EMBL/GenBank/DDBJ whole genome shotgun (WGS) entry which is preliminary data.</text>
</comment>
<evidence type="ECO:0000256" key="4">
    <source>
        <dbReference type="ARBA" id="ARBA00048819"/>
    </source>
</evidence>
<dbReference type="InterPro" id="IPR014746">
    <property type="entry name" value="Gln_synth/guanido_kin_cat_dom"/>
</dbReference>
<dbReference type="Proteomes" id="UP001501637">
    <property type="component" value="Unassembled WGS sequence"/>
</dbReference>
<proteinExistence type="inferred from homology"/>
<comment type="function">
    <text evidence="5">ATP-dependent carboxylate-amine ligase which exhibits weak glutamate--cysteine ligase activity.</text>
</comment>
<protein>
    <recommendedName>
        <fullName evidence="5">Putative glutamate--cysteine ligase 2</fullName>
        <ecNumber evidence="5">6.3.2.2</ecNumber>
    </recommendedName>
    <alternativeName>
        <fullName evidence="5">Gamma-glutamylcysteine synthetase 2</fullName>
        <shortName evidence="5">GCS 2</shortName>
        <shortName evidence="5">Gamma-GCS 2</shortName>
    </alternativeName>
</protein>
<evidence type="ECO:0000256" key="3">
    <source>
        <dbReference type="ARBA" id="ARBA00022840"/>
    </source>
</evidence>
<dbReference type="InterPro" id="IPR006336">
    <property type="entry name" value="GCS2"/>
</dbReference>
<evidence type="ECO:0000313" key="8">
    <source>
        <dbReference type="Proteomes" id="UP001501637"/>
    </source>
</evidence>
<dbReference type="NCBIfam" id="NF010041">
    <property type="entry name" value="PRK13517.1-1"/>
    <property type="match status" value="1"/>
</dbReference>
<accession>A0ABP6MH39</accession>
<dbReference type="HAMAP" id="MF_01609">
    <property type="entry name" value="Glu_cys_ligase_2"/>
    <property type="match status" value="1"/>
</dbReference>
<comment type="catalytic activity">
    <reaction evidence="4 5">
        <text>L-cysteine + L-glutamate + ATP = gamma-L-glutamyl-L-cysteine + ADP + phosphate + H(+)</text>
        <dbReference type="Rhea" id="RHEA:13285"/>
        <dbReference type="ChEBI" id="CHEBI:15378"/>
        <dbReference type="ChEBI" id="CHEBI:29985"/>
        <dbReference type="ChEBI" id="CHEBI:30616"/>
        <dbReference type="ChEBI" id="CHEBI:35235"/>
        <dbReference type="ChEBI" id="CHEBI:43474"/>
        <dbReference type="ChEBI" id="CHEBI:58173"/>
        <dbReference type="ChEBI" id="CHEBI:456216"/>
        <dbReference type="EC" id="6.3.2.2"/>
    </reaction>
</comment>
<dbReference type="GO" id="GO:0016874">
    <property type="term" value="F:ligase activity"/>
    <property type="evidence" value="ECO:0007669"/>
    <property type="project" value="UniProtKB-KW"/>
</dbReference>
<dbReference type="Gene3D" id="3.30.590.20">
    <property type="match status" value="1"/>
</dbReference>
<dbReference type="InterPro" id="IPR050141">
    <property type="entry name" value="GCL_type2/YbdK_subfam"/>
</dbReference>
<sequence length="390" mass="42436">MSSQPHSERAATDAPAPQFTLHSGNASAPLTVGIEEELLLIDPVTRELSPQGPELVREVFGELGDRTGTELTRYQVELRTEPHTCLGEAGEQIRTARRTLADSANRLGLRIASTGTPVQAPTAPVLFTPGPRYAQSVAHYRALDDEQIVCACHIHVGLPDPRDAVQVSNHLRSWLPVLTALTANSPFWGGQDTGYASWRTTSWGRWPVAGPPPYLESPAHLDELVQTLIRTEALIDRAGLYWDIRPSHHLPTLEVRVADAALTPNDSILLAAIVRALTATALTAIAGGEPPPRPVPELLRAACWRAARDGLSGKGIDLSTGRLVAQQTLAERLLHHITPALDQHGDLALVRSHWRRLRTEGTGADRQRAAYHRRSSTNDVTDYIIAATTC</sequence>
<dbReference type="PANTHER" id="PTHR36510:SF1">
    <property type="entry name" value="GLUTAMATE--CYSTEINE LIGASE 2-RELATED"/>
    <property type="match status" value="1"/>
</dbReference>
<dbReference type="Pfam" id="PF04107">
    <property type="entry name" value="GCS2"/>
    <property type="match status" value="1"/>
</dbReference>
<dbReference type="InterPro" id="IPR011793">
    <property type="entry name" value="YbdK"/>
</dbReference>
<evidence type="ECO:0000256" key="5">
    <source>
        <dbReference type="HAMAP-Rule" id="MF_01609"/>
    </source>
</evidence>